<dbReference type="EMBL" id="CP126084">
    <property type="protein sequence ID" value="WHX49720.1"/>
    <property type="molecule type" value="Genomic_DNA"/>
</dbReference>
<feature type="transmembrane region" description="Helical" evidence="1">
    <location>
        <begin position="6"/>
        <end position="24"/>
    </location>
</feature>
<protein>
    <submittedName>
        <fullName evidence="2">Uncharacterized protein</fullName>
    </submittedName>
</protein>
<evidence type="ECO:0000313" key="2">
    <source>
        <dbReference type="EMBL" id="WHX49720.1"/>
    </source>
</evidence>
<accession>A0AA95KWJ7</accession>
<dbReference type="AlphaFoldDB" id="A0AA95KWJ7"/>
<reference evidence="2" key="1">
    <citation type="submission" date="2023-05" db="EMBL/GenBank/DDBJ databases">
        <title>Comparative genomics of Bacillaceae isolates and their secondary metabolite potential.</title>
        <authorList>
            <person name="Song L."/>
            <person name="Nielsen L.J."/>
            <person name="Mohite O."/>
            <person name="Xu X."/>
            <person name="Weber T."/>
            <person name="Kovacs A.T."/>
        </authorList>
    </citation>
    <scope>NUCLEOTIDE SEQUENCE</scope>
    <source>
        <strain evidence="2">B2_4</strain>
    </source>
</reference>
<proteinExistence type="predicted"/>
<evidence type="ECO:0000256" key="1">
    <source>
        <dbReference type="SAM" id="Phobius"/>
    </source>
</evidence>
<keyword evidence="1" id="KW-0812">Transmembrane</keyword>
<sequence length="67" mass="7451">MNKKMLTFWGIVFIGVVIIATIFVNRAHIKNQAFADKLAMDCKEAGGVPEMQNTWTGIGVKVTCKHK</sequence>
<keyword evidence="1" id="KW-1133">Transmembrane helix</keyword>
<keyword evidence="1" id="KW-0472">Membrane</keyword>
<name>A0AA95KWJ7_9BACL</name>
<dbReference type="RefSeq" id="WP_283926908.1">
    <property type="nucleotide sequence ID" value="NZ_CP126084.1"/>
</dbReference>
<evidence type="ECO:0000313" key="3">
    <source>
        <dbReference type="Proteomes" id="UP001177943"/>
    </source>
</evidence>
<dbReference type="KEGG" id="pwn:QNH46_03280"/>
<dbReference type="Proteomes" id="UP001177943">
    <property type="component" value="Chromosome"/>
</dbReference>
<gene>
    <name evidence="2" type="ORF">QNH46_03280</name>
</gene>
<organism evidence="2 3">
    <name type="scientific">Paenibacillus woosongensis</name>
    <dbReference type="NCBI Taxonomy" id="307580"/>
    <lineage>
        <taxon>Bacteria</taxon>
        <taxon>Bacillati</taxon>
        <taxon>Bacillota</taxon>
        <taxon>Bacilli</taxon>
        <taxon>Bacillales</taxon>
        <taxon>Paenibacillaceae</taxon>
        <taxon>Paenibacillus</taxon>
    </lineage>
</organism>